<dbReference type="RefSeq" id="WP_258217314.1">
    <property type="nucleotide sequence ID" value="NZ_JANQBD010000031.1"/>
</dbReference>
<proteinExistence type="predicted"/>
<comment type="caution">
    <text evidence="1">The sequence shown here is derived from an EMBL/GenBank/DDBJ whole genome shotgun (WGS) entry which is preliminary data.</text>
</comment>
<evidence type="ECO:0000313" key="2">
    <source>
        <dbReference type="Proteomes" id="UP001300012"/>
    </source>
</evidence>
<evidence type="ECO:0000313" key="1">
    <source>
        <dbReference type="EMBL" id="MCR8635769.1"/>
    </source>
</evidence>
<protein>
    <recommendedName>
        <fullName evidence="3">Replicative helicase inhibitor G39P N-terminal domain-containing protein</fullName>
    </recommendedName>
</protein>
<gene>
    <name evidence="1" type="ORF">NV381_31640</name>
</gene>
<name>A0ABT1YRH2_9BACL</name>
<sequence>MKVSEVIELFEQIKVRYDNFSSSKEKRQAWYEDGLKDVPFDTALANLQAHHATVEKWAPTLAELSRPLVEDQRHTELRATTEEYFRELNEWPITAVTPPDHIKERMRQLAARRTLKSIMES</sequence>
<evidence type="ECO:0008006" key="3">
    <source>
        <dbReference type="Google" id="ProtNLM"/>
    </source>
</evidence>
<organism evidence="1 2">
    <name type="scientific">Paenibacillus radicis</name>
    <name type="common">ex Xue et al. 2023</name>
    <dbReference type="NCBI Taxonomy" id="2972489"/>
    <lineage>
        <taxon>Bacteria</taxon>
        <taxon>Bacillati</taxon>
        <taxon>Bacillota</taxon>
        <taxon>Bacilli</taxon>
        <taxon>Bacillales</taxon>
        <taxon>Paenibacillaceae</taxon>
        <taxon>Paenibacillus</taxon>
    </lineage>
</organism>
<dbReference type="Proteomes" id="UP001300012">
    <property type="component" value="Unassembled WGS sequence"/>
</dbReference>
<dbReference type="Gene3D" id="1.10.8.200">
    <property type="entry name" value="Replisome organizer (g39p helicase loader/inhibitor protein)"/>
    <property type="match status" value="1"/>
</dbReference>
<reference evidence="1 2" key="1">
    <citation type="submission" date="2022-08" db="EMBL/GenBank/DDBJ databases">
        <title>Paenibacillus endoradicis sp. nov., Paenibacillus radicibacter sp. nov and Paenibacillus pararadicis sp. nov., three cold-adapted plant growth-promoting bacteria isolated from root of Larix gmelinii in Great Khingan.</title>
        <authorList>
            <person name="Xue H."/>
        </authorList>
    </citation>
    <scope>NUCLEOTIDE SEQUENCE [LARGE SCALE GENOMIC DNA]</scope>
    <source>
        <strain evidence="1 2">N5-1-1-5</strain>
    </source>
</reference>
<dbReference type="EMBL" id="JANQBD010000031">
    <property type="protein sequence ID" value="MCR8635769.1"/>
    <property type="molecule type" value="Genomic_DNA"/>
</dbReference>
<accession>A0ABT1YRH2</accession>
<keyword evidence="2" id="KW-1185">Reference proteome</keyword>